<evidence type="ECO:0000256" key="1">
    <source>
        <dbReference type="SAM" id="Phobius"/>
    </source>
</evidence>
<feature type="transmembrane region" description="Helical" evidence="1">
    <location>
        <begin position="214"/>
        <end position="232"/>
    </location>
</feature>
<keyword evidence="3" id="KW-1185">Reference proteome</keyword>
<dbReference type="RefSeq" id="WP_194019181.1">
    <property type="nucleotide sequence ID" value="NZ_JADEVV010000011.1"/>
</dbReference>
<dbReference type="GO" id="GO:0016779">
    <property type="term" value="F:nucleotidyltransferase activity"/>
    <property type="evidence" value="ECO:0007669"/>
    <property type="project" value="UniProtKB-KW"/>
</dbReference>
<reference evidence="2 3" key="1">
    <citation type="submission" date="2020-10" db="EMBL/GenBank/DDBJ databases">
        <authorList>
            <person name="Castelo-Branco R."/>
            <person name="Eusebio N."/>
            <person name="Adriana R."/>
            <person name="Vieira A."/>
            <person name="Brugerolle De Fraissinette N."/>
            <person name="Rezende De Castro R."/>
            <person name="Schneider M.P."/>
            <person name="Vasconcelos V."/>
            <person name="Leao P.N."/>
        </authorList>
    </citation>
    <scope>NUCLEOTIDE SEQUENCE [LARGE SCALE GENOMIC DNA]</scope>
    <source>
        <strain evidence="2 3">LEGE 00031</strain>
    </source>
</reference>
<dbReference type="EMBL" id="JADEVV010000011">
    <property type="protein sequence ID" value="MBE9253292.1"/>
    <property type="molecule type" value="Genomic_DNA"/>
</dbReference>
<feature type="transmembrane region" description="Helical" evidence="1">
    <location>
        <begin position="101"/>
        <end position="118"/>
    </location>
</feature>
<keyword evidence="1" id="KW-0812">Transmembrane</keyword>
<gene>
    <name evidence="2" type="ORF">IQ217_05320</name>
</gene>
<dbReference type="Proteomes" id="UP000658720">
    <property type="component" value="Unassembled WGS sequence"/>
</dbReference>
<accession>A0ABR9VPP2</accession>
<proteinExistence type="predicted"/>
<feature type="transmembrane region" description="Helical" evidence="1">
    <location>
        <begin position="71"/>
        <end position="89"/>
    </location>
</feature>
<organism evidence="2 3">
    <name type="scientific">Synechocystis salina LEGE 00031</name>
    <dbReference type="NCBI Taxonomy" id="1828736"/>
    <lineage>
        <taxon>Bacteria</taxon>
        <taxon>Bacillati</taxon>
        <taxon>Cyanobacteriota</taxon>
        <taxon>Cyanophyceae</taxon>
        <taxon>Synechococcales</taxon>
        <taxon>Merismopediaceae</taxon>
        <taxon>Synechocystis</taxon>
    </lineage>
</organism>
<keyword evidence="2" id="KW-0548">Nucleotidyltransferase</keyword>
<keyword evidence="1" id="KW-1133">Transmembrane helix</keyword>
<feature type="transmembrane region" description="Helical" evidence="1">
    <location>
        <begin position="12"/>
        <end position="35"/>
    </location>
</feature>
<evidence type="ECO:0000313" key="3">
    <source>
        <dbReference type="Proteomes" id="UP000658720"/>
    </source>
</evidence>
<keyword evidence="1" id="KW-0472">Membrane</keyword>
<name>A0ABR9VPP2_9SYNC</name>
<dbReference type="PANTHER" id="PTHR31303:SF1">
    <property type="entry name" value="CTP-DEPENDENT DIACYLGLYCEROL KINASE 1"/>
    <property type="match status" value="1"/>
</dbReference>
<comment type="caution">
    <text evidence="2">The sequence shown here is derived from an EMBL/GenBank/DDBJ whole genome shotgun (WGS) entry which is preliminary data.</text>
</comment>
<feature type="transmembrane region" description="Helical" evidence="1">
    <location>
        <begin position="164"/>
        <end position="183"/>
    </location>
</feature>
<protein>
    <submittedName>
        <fullName evidence="2">Phosphatidate cytidylyltransferase</fullName>
    </submittedName>
</protein>
<keyword evidence="2" id="KW-0808">Transferase</keyword>
<dbReference type="PANTHER" id="PTHR31303">
    <property type="entry name" value="CTP-DEPENDENT DIACYLGLYCEROL KINASE 1"/>
    <property type="match status" value="1"/>
</dbReference>
<dbReference type="InterPro" id="IPR037997">
    <property type="entry name" value="Dgk1-like"/>
</dbReference>
<sequence>MGIEQNSPMAFSLWIAVGLAATYLGAVVLTAELLNRLSPSPAEVTRKIVHIGAGQVVLIAWWLGIPGWVGAIAGVFAAGIAVLSYRLPILPSLESVGRHSYGTLFYALSIGLLVGGFFSVGLPVFAAIGILVMAWGDGMAALVGQRWGRHRYEVFGFRKSWEGTLTMVLASFLVTVALLGYTFGFTASSFVVAGAVAIASAGLESFSRWGIDNLTVPMGSALIALVGSYLWLG</sequence>
<feature type="transmembrane region" description="Helical" evidence="1">
    <location>
        <begin position="124"/>
        <end position="143"/>
    </location>
</feature>
<evidence type="ECO:0000313" key="2">
    <source>
        <dbReference type="EMBL" id="MBE9253292.1"/>
    </source>
</evidence>